<proteinExistence type="predicted"/>
<evidence type="ECO:0000313" key="3">
    <source>
        <dbReference type="EMBL" id="KIK50940.1"/>
    </source>
</evidence>
<dbReference type="OrthoDB" id="3235325at2759"/>
<dbReference type="AlphaFoldDB" id="A0A0D0AL16"/>
<gene>
    <name evidence="3" type="ORF">GYMLUDRAFT_65086</name>
</gene>
<feature type="compositionally biased region" description="Pro residues" evidence="2">
    <location>
        <begin position="533"/>
        <end position="545"/>
    </location>
</feature>
<sequence length="658" mass="71681">MSNSPLQMKSVSTFSAMKSSPFNFDDSNLFHFSDVNASPPNQEQSLISSNQDRFTEMQMNYFTLKKEYQELQHQYEKMDIKLHATKSNYELLLSAVKDAPALNPNPTTALLHVPTFMRKDFPANLIWIKEDYEKAAANFYKTTLATISPAILLLPYKNMPKKGQAPKKFIKADADAINLFNHYMLARFPCLGLCNNHWKMRMIWTNNCSSWARKMAIHIEQEKQELKVKLEENEAGKLATSSKLLRCRKRRPFISLDIPGSKKIKTNNPSILPTLSSTLSSVILAFQTIIPLNEATLSSLSFQSIIPPSRAEEQAPMSTLTSSAAGQEAALTSQMAADSDIIMSDITTLTPVVATPLLAGTWSGPSPTSNNIAPLGPNSQLLVSLLTSISSLSVNTSASITASTAASDIISAPVPTPTPVPIPTPAPALTSKFASTNMLSLSCMDASISVPDPTTVSFLFPVTSTAFASTSTSAFVSSLLSVTNSLPVSTAGMLSDSSNSAVSIISTAASRPSKPKLSLTDIFNDPILAQSLAPPPSDPNVQPPEPKVKGKGTRDHMLTLCSNLAKHEWYNSVIEEKGETPWEDEWKPYFESLLPDCIKFYKNTAKDKLKANKPAVRFPQPGINEMQSHSFKKDSPDSVTLTSSSEAVLSKLCTNGLE</sequence>
<organism evidence="3 4">
    <name type="scientific">Collybiopsis luxurians FD-317 M1</name>
    <dbReference type="NCBI Taxonomy" id="944289"/>
    <lineage>
        <taxon>Eukaryota</taxon>
        <taxon>Fungi</taxon>
        <taxon>Dikarya</taxon>
        <taxon>Basidiomycota</taxon>
        <taxon>Agaricomycotina</taxon>
        <taxon>Agaricomycetes</taxon>
        <taxon>Agaricomycetidae</taxon>
        <taxon>Agaricales</taxon>
        <taxon>Marasmiineae</taxon>
        <taxon>Omphalotaceae</taxon>
        <taxon>Collybiopsis</taxon>
        <taxon>Collybiopsis luxurians</taxon>
    </lineage>
</organism>
<evidence type="ECO:0000256" key="2">
    <source>
        <dbReference type="SAM" id="MobiDB-lite"/>
    </source>
</evidence>
<dbReference type="Proteomes" id="UP000053593">
    <property type="component" value="Unassembled WGS sequence"/>
</dbReference>
<accession>A0A0D0AL16</accession>
<name>A0A0D0AL16_9AGAR</name>
<dbReference type="HOGENOM" id="CLU_416810_0_0_1"/>
<reference evidence="3 4" key="1">
    <citation type="submission" date="2014-04" db="EMBL/GenBank/DDBJ databases">
        <title>Evolutionary Origins and Diversification of the Mycorrhizal Mutualists.</title>
        <authorList>
            <consortium name="DOE Joint Genome Institute"/>
            <consortium name="Mycorrhizal Genomics Consortium"/>
            <person name="Kohler A."/>
            <person name="Kuo A."/>
            <person name="Nagy L.G."/>
            <person name="Floudas D."/>
            <person name="Copeland A."/>
            <person name="Barry K.W."/>
            <person name="Cichocki N."/>
            <person name="Veneault-Fourrey C."/>
            <person name="LaButti K."/>
            <person name="Lindquist E.A."/>
            <person name="Lipzen A."/>
            <person name="Lundell T."/>
            <person name="Morin E."/>
            <person name="Murat C."/>
            <person name="Riley R."/>
            <person name="Ohm R."/>
            <person name="Sun H."/>
            <person name="Tunlid A."/>
            <person name="Henrissat B."/>
            <person name="Grigoriev I.V."/>
            <person name="Hibbett D.S."/>
            <person name="Martin F."/>
        </authorList>
    </citation>
    <scope>NUCLEOTIDE SEQUENCE [LARGE SCALE GENOMIC DNA]</scope>
    <source>
        <strain evidence="3 4">FD-317 M1</strain>
    </source>
</reference>
<evidence type="ECO:0000256" key="1">
    <source>
        <dbReference type="SAM" id="Coils"/>
    </source>
</evidence>
<feature type="coiled-coil region" evidence="1">
    <location>
        <begin position="61"/>
        <end position="88"/>
    </location>
</feature>
<feature type="region of interest" description="Disordered" evidence="2">
    <location>
        <begin position="530"/>
        <end position="553"/>
    </location>
</feature>
<keyword evidence="1" id="KW-0175">Coiled coil</keyword>
<evidence type="ECO:0000313" key="4">
    <source>
        <dbReference type="Proteomes" id="UP000053593"/>
    </source>
</evidence>
<protein>
    <submittedName>
        <fullName evidence="3">Uncharacterized protein</fullName>
    </submittedName>
</protein>
<keyword evidence="4" id="KW-1185">Reference proteome</keyword>
<dbReference type="EMBL" id="KN834878">
    <property type="protein sequence ID" value="KIK50940.1"/>
    <property type="molecule type" value="Genomic_DNA"/>
</dbReference>
<feature type="region of interest" description="Disordered" evidence="2">
    <location>
        <begin position="616"/>
        <end position="644"/>
    </location>
</feature>